<feature type="signal peptide" evidence="2">
    <location>
        <begin position="1"/>
        <end position="41"/>
    </location>
</feature>
<gene>
    <name evidence="5" type="ORF">DNH61_25065</name>
</gene>
<dbReference type="Proteomes" id="UP000249522">
    <property type="component" value="Unassembled WGS sequence"/>
</dbReference>
<protein>
    <submittedName>
        <fullName evidence="5">Uncharacterized protein</fullName>
    </submittedName>
</protein>
<keyword evidence="6" id="KW-1185">Reference proteome</keyword>
<dbReference type="GO" id="GO:0005975">
    <property type="term" value="P:carbohydrate metabolic process"/>
    <property type="evidence" value="ECO:0007669"/>
    <property type="project" value="InterPro"/>
</dbReference>
<reference evidence="5 6" key="1">
    <citation type="submission" date="2018-06" db="EMBL/GenBank/DDBJ databases">
        <title>Paenibacillus imtechensis sp. nov.</title>
        <authorList>
            <person name="Pinnaka A.K."/>
            <person name="Singh H."/>
            <person name="Kaur M."/>
        </authorList>
    </citation>
    <scope>NUCLEOTIDE SEQUENCE [LARGE SCALE GENOMIC DNA]</scope>
    <source>
        <strain evidence="5 6">SMB1</strain>
    </source>
</reference>
<feature type="domain" description="GH16" evidence="3">
    <location>
        <begin position="22"/>
        <end position="295"/>
    </location>
</feature>
<proteinExistence type="inferred from homology"/>
<dbReference type="InterPro" id="IPR050546">
    <property type="entry name" value="Glycosyl_Hydrlase_16"/>
</dbReference>
<dbReference type="Gene3D" id="2.60.40.10">
    <property type="entry name" value="Immunoglobulins"/>
    <property type="match status" value="1"/>
</dbReference>
<comment type="similarity">
    <text evidence="1">Belongs to the glycosyl hydrolase 16 family.</text>
</comment>
<evidence type="ECO:0000256" key="1">
    <source>
        <dbReference type="ARBA" id="ARBA00006865"/>
    </source>
</evidence>
<evidence type="ECO:0000313" key="5">
    <source>
        <dbReference type="EMBL" id="PZD93056.1"/>
    </source>
</evidence>
<evidence type="ECO:0000313" key="6">
    <source>
        <dbReference type="Proteomes" id="UP000249522"/>
    </source>
</evidence>
<dbReference type="Pfam" id="PF00722">
    <property type="entry name" value="Glyco_hydro_16"/>
    <property type="match status" value="1"/>
</dbReference>
<dbReference type="InterPro" id="IPR013320">
    <property type="entry name" value="ConA-like_dom_sf"/>
</dbReference>
<evidence type="ECO:0000256" key="2">
    <source>
        <dbReference type="SAM" id="SignalP"/>
    </source>
</evidence>
<sequence length="390" mass="44006">MNGGWFMKGKRLRSFAAAALSLGLAAAMVPGMVAGPEPAAAADQSQWRMVWNDEFNGANGSAPDGSKWNLIHAGGGFGNNELQYYTNRRDNSYLENGNLVIKAQKEEFGGHAYTSAKLTSQNKGDWKYGRFEIRAKLPYGRSVWPAFWMMPTDSVYGIWPKSGEIDIMENRGDQMNKVSGTIHYGNDWPNNVWSGADYLLPEGQSFADDYHTFAVEWEEREIRWYVDGLLYSTKRDWFTPGAAFPAPFDQRFYMQLNLAIGGPGTPFTGWQNPDDSVLPQRMYIDYVRVYERIGQDTGGEHVTADYAAGVTKLSASQAKIYIRPVTAARYVDVHYTVNNGIQQNLRMANRNGTWETTVSGLKAGDKIRYWFTYEKNGPQYDSPQYTYTQS</sequence>
<dbReference type="Pfam" id="PF22184">
    <property type="entry name" value="CBM_56"/>
    <property type="match status" value="1"/>
</dbReference>
<keyword evidence="2" id="KW-0732">Signal</keyword>
<dbReference type="PROSITE" id="PS52005">
    <property type="entry name" value="CBM56"/>
    <property type="match status" value="1"/>
</dbReference>
<dbReference type="OrthoDB" id="9809583at2"/>
<dbReference type="GO" id="GO:0030246">
    <property type="term" value="F:carbohydrate binding"/>
    <property type="evidence" value="ECO:0007669"/>
    <property type="project" value="UniProtKB-UniRule"/>
</dbReference>
<organism evidence="5 6">
    <name type="scientific">Paenibacillus sambharensis</name>
    <dbReference type="NCBI Taxonomy" id="1803190"/>
    <lineage>
        <taxon>Bacteria</taxon>
        <taxon>Bacillati</taxon>
        <taxon>Bacillota</taxon>
        <taxon>Bacilli</taxon>
        <taxon>Bacillales</taxon>
        <taxon>Paenibacillaceae</taxon>
        <taxon>Paenibacillus</taxon>
    </lineage>
</organism>
<dbReference type="InterPro" id="IPR000757">
    <property type="entry name" value="Beta-glucanase-like"/>
</dbReference>
<accession>A0A2W1L111</accession>
<dbReference type="InterPro" id="IPR013783">
    <property type="entry name" value="Ig-like_fold"/>
</dbReference>
<dbReference type="InterPro" id="IPR047569">
    <property type="entry name" value="CBM56"/>
</dbReference>
<feature type="chain" id="PRO_5016026597" evidence="2">
    <location>
        <begin position="42"/>
        <end position="390"/>
    </location>
</feature>
<dbReference type="PANTHER" id="PTHR10963">
    <property type="entry name" value="GLYCOSYL HYDROLASE-RELATED"/>
    <property type="match status" value="1"/>
</dbReference>
<dbReference type="Gene3D" id="2.60.120.200">
    <property type="match status" value="1"/>
</dbReference>
<evidence type="ECO:0000259" key="3">
    <source>
        <dbReference type="PROSITE" id="PS51762"/>
    </source>
</evidence>
<name>A0A2W1L111_9BACL</name>
<dbReference type="AlphaFoldDB" id="A0A2W1L111"/>
<dbReference type="CDD" id="cd08023">
    <property type="entry name" value="GH16_laminarinase_like"/>
    <property type="match status" value="1"/>
</dbReference>
<feature type="domain" description="CBM56" evidence="4">
    <location>
        <begin position="301"/>
        <end position="389"/>
    </location>
</feature>
<comment type="caution">
    <text evidence="5">The sequence shown here is derived from an EMBL/GenBank/DDBJ whole genome shotgun (WGS) entry which is preliminary data.</text>
</comment>
<dbReference type="GO" id="GO:0004553">
    <property type="term" value="F:hydrolase activity, hydrolyzing O-glycosyl compounds"/>
    <property type="evidence" value="ECO:0007669"/>
    <property type="project" value="InterPro"/>
</dbReference>
<dbReference type="SUPFAM" id="SSF49899">
    <property type="entry name" value="Concanavalin A-like lectins/glucanases"/>
    <property type="match status" value="1"/>
</dbReference>
<evidence type="ECO:0000259" key="4">
    <source>
        <dbReference type="PROSITE" id="PS52005"/>
    </source>
</evidence>
<dbReference type="PROSITE" id="PS51762">
    <property type="entry name" value="GH16_2"/>
    <property type="match status" value="1"/>
</dbReference>
<dbReference type="PANTHER" id="PTHR10963:SF55">
    <property type="entry name" value="GLYCOSIDE HYDROLASE FAMILY 16 PROTEIN"/>
    <property type="match status" value="1"/>
</dbReference>
<dbReference type="EMBL" id="QKRB01000060">
    <property type="protein sequence ID" value="PZD93056.1"/>
    <property type="molecule type" value="Genomic_DNA"/>
</dbReference>